<keyword evidence="12 14" id="KW-0902">Two-component regulatory system</keyword>
<dbReference type="PANTHER" id="PTHR24421">
    <property type="entry name" value="NITRATE/NITRITE SENSOR PROTEIN NARX-RELATED"/>
    <property type="match status" value="1"/>
</dbReference>
<dbReference type="Pfam" id="PF07730">
    <property type="entry name" value="HisKA_3"/>
    <property type="match status" value="1"/>
</dbReference>
<keyword evidence="8 14" id="KW-0547">Nucleotide-binding</keyword>
<evidence type="ECO:0000256" key="2">
    <source>
        <dbReference type="ARBA" id="ARBA00004429"/>
    </source>
</evidence>
<keyword evidence="6 14" id="KW-0808">Transferase</keyword>
<evidence type="ECO:0000313" key="15">
    <source>
        <dbReference type="EMBL" id="AFI83292.1"/>
    </source>
</evidence>
<dbReference type="SMART" id="SM00387">
    <property type="entry name" value="HATPase_c"/>
    <property type="match status" value="1"/>
</dbReference>
<keyword evidence="16" id="KW-1185">Reference proteome</keyword>
<dbReference type="eggNOG" id="COG3850">
    <property type="taxonomic scope" value="Bacteria"/>
</dbReference>
<dbReference type="OrthoDB" id="9811306at2"/>
<dbReference type="InterPro" id="IPR016380">
    <property type="entry name" value="Sig_transdc_His_kin_NarX/NarQ"/>
</dbReference>
<reference evidence="15 16" key="1">
    <citation type="journal article" date="2012" name="J. Bacteriol.">
        <title>Complete genome sequences of Methylophaga sp. strain JAM1 and Methylophaga sp. strain JAM7.</title>
        <authorList>
            <person name="Villeneuve C."/>
            <person name="Martineau C."/>
            <person name="Mauffrey F."/>
            <person name="Villemur R."/>
        </authorList>
    </citation>
    <scope>NUCLEOTIDE SEQUENCE [LARGE SCALE GENOMIC DNA]</scope>
    <source>
        <strain evidence="15 16">JAM1</strain>
    </source>
</reference>
<dbReference type="SMART" id="SM00304">
    <property type="entry name" value="HAMP"/>
    <property type="match status" value="1"/>
</dbReference>
<sequence length="640" mass="71585">MLKLKIREKITGLLVFYFLCALIAISSTLYVSWKLEGGAAAINDAGRERMRSYRIAYLLGQQVHYPSPDLEHALTQEMVFFENTLVELQNGNPQRPLFVPEDAIIKEQMNQLRSSWYNTMKPGIQKILDTPATLQKDTLLTNYRPMMESFVKELDELVFLMEKNSAHYTTMLRYIQIALMVVALLGTIFLDYIFSLLLVRPVQRINQGLQSMGKADFGVRLPASTNDELGEVAQGFNQMAEKLQNLYTTLEQRVAQKTDSIKVKNRELGALYKVAAFLSSSTSAEPLCESVLKQMMDLTGARGGIVRLTDPKGEQLHVVAAEGVSKAFVENENYLSVGSCICGEVAQNGIAVSSDLKTSRQQSCNKEKFRAVSAIPIRSNQRLIGSLNLLFNVERILPPAEIKLLESVGLHLGVAIENQRLVAREREMAVSEERNLLAQELHDSIAQSLAFLNIQVQLLQNDLNNENIAEALQVVDQIREGVQESYDDVRELLVHFRTRLKHADLEGAIANALNKFEGQVGISTSFEYSGPTMDLPPEHALQILHIVHESLSNIRKHSTATQVSVELRTEGESRLTIKDNGKGFNIDEKNDDTHVGIYIMRERAHRFGGELSISSATNQGTVVSLSWQPVSIITEQRITA</sequence>
<keyword evidence="3 14" id="KW-1003">Cell membrane</keyword>
<dbReference type="HOGENOM" id="CLU_000445_20_10_6"/>
<dbReference type="CDD" id="cd06225">
    <property type="entry name" value="HAMP"/>
    <property type="match status" value="1"/>
</dbReference>
<dbReference type="KEGG" id="mej:Q7A_441"/>
<dbReference type="GO" id="GO:0005524">
    <property type="term" value="F:ATP binding"/>
    <property type="evidence" value="ECO:0007669"/>
    <property type="project" value="UniProtKB-UniRule"/>
</dbReference>
<evidence type="ECO:0000256" key="1">
    <source>
        <dbReference type="ARBA" id="ARBA00000085"/>
    </source>
</evidence>
<dbReference type="GO" id="GO:0046983">
    <property type="term" value="F:protein dimerization activity"/>
    <property type="evidence" value="ECO:0007669"/>
    <property type="project" value="UniProtKB-UniRule"/>
</dbReference>
<comment type="subcellular location">
    <subcellularLocation>
        <location evidence="2">Cell inner membrane</location>
        <topology evidence="2">Multi-pass membrane protein</topology>
    </subcellularLocation>
</comment>
<dbReference type="Gene3D" id="6.10.340.10">
    <property type="match status" value="1"/>
</dbReference>
<organism evidence="15 16">
    <name type="scientific">Methylophaga nitratireducenticrescens</name>
    <dbReference type="NCBI Taxonomy" id="754476"/>
    <lineage>
        <taxon>Bacteria</taxon>
        <taxon>Pseudomonadati</taxon>
        <taxon>Pseudomonadota</taxon>
        <taxon>Gammaproteobacteria</taxon>
        <taxon>Thiotrichales</taxon>
        <taxon>Piscirickettsiaceae</taxon>
        <taxon>Methylophaga</taxon>
    </lineage>
</organism>
<evidence type="ECO:0000313" key="16">
    <source>
        <dbReference type="Proteomes" id="UP000009144"/>
    </source>
</evidence>
<dbReference type="InterPro" id="IPR042295">
    <property type="entry name" value="NarX-like_N_sf"/>
</dbReference>
<evidence type="ECO:0000256" key="12">
    <source>
        <dbReference type="ARBA" id="ARBA00023012"/>
    </source>
</evidence>
<keyword evidence="9 14" id="KW-0418">Kinase</keyword>
<evidence type="ECO:0000256" key="10">
    <source>
        <dbReference type="ARBA" id="ARBA00022840"/>
    </source>
</evidence>
<keyword evidence="10 14" id="KW-0067">ATP-binding</keyword>
<dbReference type="Proteomes" id="UP000009144">
    <property type="component" value="Chromosome"/>
</dbReference>
<dbReference type="STRING" id="754476.Q7A_441"/>
<dbReference type="SMART" id="SM00065">
    <property type="entry name" value="GAF"/>
    <property type="match status" value="1"/>
</dbReference>
<dbReference type="AlphaFoldDB" id="I1XFX3"/>
<evidence type="ECO:0000256" key="6">
    <source>
        <dbReference type="ARBA" id="ARBA00022679"/>
    </source>
</evidence>
<dbReference type="Gene3D" id="1.20.5.1930">
    <property type="match status" value="1"/>
</dbReference>
<dbReference type="InterPro" id="IPR003018">
    <property type="entry name" value="GAF"/>
</dbReference>
<name>I1XFX3_METNJ</name>
<dbReference type="Pfam" id="PF00672">
    <property type="entry name" value="HAMP"/>
    <property type="match status" value="1"/>
</dbReference>
<evidence type="ECO:0000256" key="13">
    <source>
        <dbReference type="ARBA" id="ARBA00023136"/>
    </source>
</evidence>
<evidence type="ECO:0000256" key="9">
    <source>
        <dbReference type="ARBA" id="ARBA00022777"/>
    </source>
</evidence>
<dbReference type="CDD" id="cd16917">
    <property type="entry name" value="HATPase_UhpB-NarQ-NarX-like"/>
    <property type="match status" value="1"/>
</dbReference>
<dbReference type="GO" id="GO:0000155">
    <property type="term" value="F:phosphorelay sensor kinase activity"/>
    <property type="evidence" value="ECO:0007669"/>
    <property type="project" value="UniProtKB-UniRule"/>
</dbReference>
<comment type="catalytic activity">
    <reaction evidence="1 14">
        <text>ATP + protein L-histidine = ADP + protein N-phospho-L-histidine.</text>
        <dbReference type="EC" id="2.7.13.3"/>
    </reaction>
</comment>
<dbReference type="InterPro" id="IPR029095">
    <property type="entry name" value="NarX-like_N"/>
</dbReference>
<dbReference type="Gene3D" id="1.20.120.960">
    <property type="entry name" value="Histidine kinase NarX, sensor domain"/>
    <property type="match status" value="1"/>
</dbReference>
<evidence type="ECO:0000256" key="4">
    <source>
        <dbReference type="ARBA" id="ARBA00022519"/>
    </source>
</evidence>
<evidence type="ECO:0000256" key="11">
    <source>
        <dbReference type="ARBA" id="ARBA00022989"/>
    </source>
</evidence>
<dbReference type="EMBL" id="CP003390">
    <property type="protein sequence ID" value="AFI83292.1"/>
    <property type="molecule type" value="Genomic_DNA"/>
</dbReference>
<dbReference type="InterPro" id="IPR011712">
    <property type="entry name" value="Sig_transdc_His_kin_sub3_dim/P"/>
</dbReference>
<evidence type="ECO:0000256" key="14">
    <source>
        <dbReference type="PIRNR" id="PIRNR003167"/>
    </source>
</evidence>
<keyword evidence="11" id="KW-1133">Transmembrane helix</keyword>
<dbReference type="RefSeq" id="WP_014705667.1">
    <property type="nucleotide sequence ID" value="NC_017857.3"/>
</dbReference>
<reference evidence="15 16" key="2">
    <citation type="journal article" date="2013" name="Int. J. Syst. Evol. Microbiol.">
        <title>Methylophaga nitratireducenticrescens sp. nov. and Methylophaga frappieri sp. nov., isolated from the biofilm of the methanol-fed denitrification system treating the seawater at the Montreal Biodome.</title>
        <authorList>
            <person name="Villeneuve C."/>
            <person name="Martineau C."/>
            <person name="Mauffrey F."/>
            <person name="Villemur R."/>
        </authorList>
    </citation>
    <scope>NUCLEOTIDE SEQUENCE [LARGE SCALE GENOMIC DNA]</scope>
    <source>
        <strain evidence="15 16">JAM1</strain>
    </source>
</reference>
<dbReference type="PANTHER" id="PTHR24421:SF10">
    <property type="entry name" value="NITRATE_NITRITE SENSOR PROTEIN NARQ"/>
    <property type="match status" value="1"/>
</dbReference>
<dbReference type="PATRIC" id="fig|754476.3.peg.436"/>
<dbReference type="InterPro" id="IPR029016">
    <property type="entry name" value="GAF-like_dom_sf"/>
</dbReference>
<evidence type="ECO:0000256" key="5">
    <source>
        <dbReference type="ARBA" id="ARBA00022553"/>
    </source>
</evidence>
<dbReference type="InterPro" id="IPR003660">
    <property type="entry name" value="HAMP_dom"/>
</dbReference>
<dbReference type="Pfam" id="PF13675">
    <property type="entry name" value="PilJ"/>
    <property type="match status" value="1"/>
</dbReference>
<dbReference type="SUPFAM" id="SSF55874">
    <property type="entry name" value="ATPase domain of HSP90 chaperone/DNA topoisomerase II/histidine kinase"/>
    <property type="match status" value="1"/>
</dbReference>
<accession>I1XFX3</accession>
<keyword evidence="13 14" id="KW-0472">Membrane</keyword>
<dbReference type="PIRSF" id="PIRSF003167">
    <property type="entry name" value="STHK_NarX/NarQ"/>
    <property type="match status" value="1"/>
</dbReference>
<evidence type="ECO:0000256" key="3">
    <source>
        <dbReference type="ARBA" id="ARBA00022475"/>
    </source>
</evidence>
<dbReference type="Gene3D" id="3.30.450.40">
    <property type="match status" value="1"/>
</dbReference>
<dbReference type="GO" id="GO:0005886">
    <property type="term" value="C:plasma membrane"/>
    <property type="evidence" value="ECO:0007669"/>
    <property type="project" value="UniProtKB-SubCell"/>
</dbReference>
<evidence type="ECO:0000256" key="7">
    <source>
        <dbReference type="ARBA" id="ARBA00022692"/>
    </source>
</evidence>
<dbReference type="InterPro" id="IPR050482">
    <property type="entry name" value="Sensor_HK_TwoCompSys"/>
</dbReference>
<dbReference type="PROSITE" id="PS50885">
    <property type="entry name" value="HAMP"/>
    <property type="match status" value="1"/>
</dbReference>
<dbReference type="EC" id="2.7.13.3" evidence="14"/>
<dbReference type="SUPFAM" id="SSF55781">
    <property type="entry name" value="GAF domain-like"/>
    <property type="match status" value="1"/>
</dbReference>
<dbReference type="SUPFAM" id="SSF158472">
    <property type="entry name" value="HAMP domain-like"/>
    <property type="match status" value="1"/>
</dbReference>
<protein>
    <recommendedName>
        <fullName evidence="14">Sensor protein</fullName>
        <ecNumber evidence="14">2.7.13.3</ecNumber>
    </recommendedName>
</protein>
<dbReference type="Pfam" id="PF02518">
    <property type="entry name" value="HATPase_c"/>
    <property type="match status" value="1"/>
</dbReference>
<dbReference type="Pfam" id="PF13185">
    <property type="entry name" value="GAF_2"/>
    <property type="match status" value="1"/>
</dbReference>
<dbReference type="Gene3D" id="3.30.565.10">
    <property type="entry name" value="Histidine kinase-like ATPase, C-terminal domain"/>
    <property type="match status" value="1"/>
</dbReference>
<keyword evidence="4 14" id="KW-0997">Cell inner membrane</keyword>
<keyword evidence="5" id="KW-0597">Phosphoprotein</keyword>
<evidence type="ECO:0000256" key="8">
    <source>
        <dbReference type="ARBA" id="ARBA00022741"/>
    </source>
</evidence>
<keyword evidence="7" id="KW-0812">Transmembrane</keyword>
<proteinExistence type="predicted"/>
<gene>
    <name evidence="15" type="ordered locus">Q7A_441</name>
</gene>
<dbReference type="InterPro" id="IPR036890">
    <property type="entry name" value="HATPase_C_sf"/>
</dbReference>
<dbReference type="InterPro" id="IPR003594">
    <property type="entry name" value="HATPase_dom"/>
</dbReference>